<dbReference type="EMBL" id="JAUDCK010000005">
    <property type="protein sequence ID" value="MDM8195148.1"/>
    <property type="molecule type" value="Genomic_DNA"/>
</dbReference>
<organism evidence="12 13">
    <name type="scientific">Massilimicrobiota timonensis</name>
    <dbReference type="NCBI Taxonomy" id="1776392"/>
    <lineage>
        <taxon>Bacteria</taxon>
        <taxon>Bacillati</taxon>
        <taxon>Bacillota</taxon>
        <taxon>Erysipelotrichia</taxon>
        <taxon>Erysipelotrichales</taxon>
        <taxon>Erysipelotrichaceae</taxon>
        <taxon>Massilimicrobiota</taxon>
    </lineage>
</organism>
<evidence type="ECO:0000256" key="2">
    <source>
        <dbReference type="ARBA" id="ARBA00009441"/>
    </source>
</evidence>
<evidence type="ECO:0000256" key="9">
    <source>
        <dbReference type="PIRNR" id="PIRNR003128"/>
    </source>
</evidence>
<evidence type="ECO:0000256" key="8">
    <source>
        <dbReference type="ARBA" id="ARBA00033408"/>
    </source>
</evidence>
<proteinExistence type="inferred from homology"/>
<comment type="function">
    <text evidence="1 9">May be involved in recombinational repair of damaged DNA.</text>
</comment>
<keyword evidence="5 9" id="KW-0227">DNA damage</keyword>
<evidence type="ECO:0000256" key="6">
    <source>
        <dbReference type="ARBA" id="ARBA00022840"/>
    </source>
</evidence>
<dbReference type="NCBIfam" id="TIGR00634">
    <property type="entry name" value="recN"/>
    <property type="match status" value="1"/>
</dbReference>
<gene>
    <name evidence="12" type="primary">recN</name>
    <name evidence="12" type="ORF">QUV98_02320</name>
</gene>
<sequence>MLKSLYVSSFVIIDKMKIDFQEGMSVITGETGAGKSIVIDAIGQLCGNRSSASFVKKRCSEAVIEGVFDVTVTPQLEAICQQLHIEADDEFIITKNIQSNGKSQVKINYQSSTHNALKLLMPYLIDIHSQFETQKLFAQKNHILLLDEYAKDELQDLFLDYQTQFQQYKDIQQHLNQTIQEDMSDEQLDFLKSQLKEIEEVSYTDDEIDRFEEELKILQNYEKMNESIQNFEQLMNNGQGVLPKLKEATYEIQSLSSYQEFEEPVESIQNLYYNLLDITENILDTYRSFHFDEYRFNELQDIIFKVNRLKRKYGFTMQNIQEYHDELIQKIQTIENREEYILQLQNKLQQQEKKTKDIAMQMHHIRKKYAKKFEADIHQELQDLYLDKAIFKVQIKESQMLQPYGCTDVQFMVSINQGQDLSLLNETASGGEISRIMLAIKTTILEYNSIDTIIFDEIDTGVSGKVATKIGEKMKKTASKKQVICITHLPQVAALADYHYCIEKKSTDDETITSIHLLDSNQKIIEIAKMLSGETMTQEAIANAKKLLDA</sequence>
<evidence type="ECO:0000256" key="10">
    <source>
        <dbReference type="SAM" id="Coils"/>
    </source>
</evidence>
<feature type="coiled-coil region" evidence="10">
    <location>
        <begin position="317"/>
        <end position="361"/>
    </location>
</feature>
<dbReference type="CDD" id="cd03241">
    <property type="entry name" value="ABC_RecN"/>
    <property type="match status" value="2"/>
</dbReference>
<dbReference type="PIRSF" id="PIRSF003128">
    <property type="entry name" value="RecN"/>
    <property type="match status" value="1"/>
</dbReference>
<feature type="domain" description="RecF/RecN/SMC N-terminal" evidence="11">
    <location>
        <begin position="2"/>
        <end position="504"/>
    </location>
</feature>
<keyword evidence="4" id="KW-0547">Nucleotide-binding</keyword>
<reference evidence="12 13" key="2">
    <citation type="submission" date="2023-06" db="EMBL/GenBank/DDBJ databases">
        <authorList>
            <person name="Zeman M."/>
            <person name="Kubasova T."/>
            <person name="Jahodarova E."/>
            <person name="Nykrynova M."/>
            <person name="Rychlik I."/>
        </authorList>
    </citation>
    <scope>NUCLEOTIDE SEQUENCE [LARGE SCALE GENOMIC DNA]</scope>
    <source>
        <strain evidence="12 13">ET341</strain>
    </source>
</reference>
<evidence type="ECO:0000256" key="5">
    <source>
        <dbReference type="ARBA" id="ARBA00022763"/>
    </source>
</evidence>
<evidence type="ECO:0000256" key="7">
    <source>
        <dbReference type="ARBA" id="ARBA00023204"/>
    </source>
</evidence>
<keyword evidence="7 9" id="KW-0234">DNA repair</keyword>
<evidence type="ECO:0000256" key="1">
    <source>
        <dbReference type="ARBA" id="ARBA00003618"/>
    </source>
</evidence>
<name>A0ABT7UG85_9FIRM</name>
<dbReference type="PANTHER" id="PTHR11059">
    <property type="entry name" value="DNA REPAIR PROTEIN RECN"/>
    <property type="match status" value="1"/>
</dbReference>
<dbReference type="Proteomes" id="UP001529275">
    <property type="component" value="Unassembled WGS sequence"/>
</dbReference>
<dbReference type="InterPro" id="IPR004604">
    <property type="entry name" value="DNA_recomb/repair_RecN"/>
</dbReference>
<evidence type="ECO:0000256" key="4">
    <source>
        <dbReference type="ARBA" id="ARBA00022741"/>
    </source>
</evidence>
<keyword evidence="10" id="KW-0175">Coiled coil</keyword>
<evidence type="ECO:0000259" key="11">
    <source>
        <dbReference type="Pfam" id="PF02463"/>
    </source>
</evidence>
<comment type="caution">
    <text evidence="12">The sequence shown here is derived from an EMBL/GenBank/DDBJ whole genome shotgun (WGS) entry which is preliminary data.</text>
</comment>
<accession>A0ABT7UG85</accession>
<dbReference type="Gene3D" id="3.40.50.300">
    <property type="entry name" value="P-loop containing nucleotide triphosphate hydrolases"/>
    <property type="match status" value="2"/>
</dbReference>
<dbReference type="InterPro" id="IPR027417">
    <property type="entry name" value="P-loop_NTPase"/>
</dbReference>
<keyword evidence="13" id="KW-1185">Reference proteome</keyword>
<evidence type="ECO:0000313" key="12">
    <source>
        <dbReference type="EMBL" id="MDM8195148.1"/>
    </source>
</evidence>
<dbReference type="Pfam" id="PF02463">
    <property type="entry name" value="SMC_N"/>
    <property type="match status" value="1"/>
</dbReference>
<protein>
    <recommendedName>
        <fullName evidence="3 9">DNA repair protein RecN</fullName>
    </recommendedName>
    <alternativeName>
        <fullName evidence="8 9">Recombination protein N</fullName>
    </alternativeName>
</protein>
<evidence type="ECO:0000256" key="3">
    <source>
        <dbReference type="ARBA" id="ARBA00021315"/>
    </source>
</evidence>
<dbReference type="RefSeq" id="WP_289527232.1">
    <property type="nucleotide sequence ID" value="NZ_JAUDCK010000005.1"/>
</dbReference>
<keyword evidence="6" id="KW-0067">ATP-binding</keyword>
<dbReference type="InterPro" id="IPR003395">
    <property type="entry name" value="RecF/RecN/SMC_N"/>
</dbReference>
<evidence type="ECO:0000313" key="13">
    <source>
        <dbReference type="Proteomes" id="UP001529275"/>
    </source>
</evidence>
<reference evidence="13" key="1">
    <citation type="submission" date="2023-06" db="EMBL/GenBank/DDBJ databases">
        <title>Identification and characterization of horizontal gene transfer across gut microbiota members of farm animals based on homology search.</title>
        <authorList>
            <person name="Zeman M."/>
            <person name="Kubasova T."/>
            <person name="Jahodarova E."/>
            <person name="Nykrynova M."/>
            <person name="Rychlik I."/>
        </authorList>
    </citation>
    <scope>NUCLEOTIDE SEQUENCE [LARGE SCALE GENOMIC DNA]</scope>
    <source>
        <strain evidence="13">ET341</strain>
    </source>
</reference>
<dbReference type="SUPFAM" id="SSF52540">
    <property type="entry name" value="P-loop containing nucleoside triphosphate hydrolases"/>
    <property type="match status" value="1"/>
</dbReference>
<comment type="similarity">
    <text evidence="2 9">Belongs to the RecN family.</text>
</comment>
<dbReference type="PANTHER" id="PTHR11059:SF0">
    <property type="entry name" value="DNA REPAIR PROTEIN RECN"/>
    <property type="match status" value="1"/>
</dbReference>